<dbReference type="EMBL" id="JACAZH010000046">
    <property type="protein sequence ID" value="KAF7334745.1"/>
    <property type="molecule type" value="Genomic_DNA"/>
</dbReference>
<dbReference type="OrthoDB" id="3485059at2759"/>
<keyword evidence="3" id="KW-1185">Reference proteome</keyword>
<sequence>MVQFTRLFFSLCLIVASFAVTTKRTVAQIEADLASISTQVTALDNDVKGFPASGLAGALNINTAATNLESGLNTGTSDVKANGPLDEADGTTILNDVLAIEPVIIDALTRIAAEEPEFAALPVAGIPALVLEDLETLKADIDEFVEAIMSTGPADLAGQATSIRNAIDAAFATAIAAFS</sequence>
<dbReference type="GO" id="GO:0005576">
    <property type="term" value="C:extracellular region"/>
    <property type="evidence" value="ECO:0007669"/>
    <property type="project" value="TreeGrafter"/>
</dbReference>
<feature type="chain" id="PRO_5034183727" evidence="1">
    <location>
        <begin position="20"/>
        <end position="179"/>
    </location>
</feature>
<protein>
    <submittedName>
        <fullName evidence="2">Hydrophobic surface binding protein</fullName>
    </submittedName>
</protein>
<reference evidence="2" key="1">
    <citation type="submission" date="2020-05" db="EMBL/GenBank/DDBJ databases">
        <title>Mycena genomes resolve the evolution of fungal bioluminescence.</title>
        <authorList>
            <person name="Tsai I.J."/>
        </authorList>
    </citation>
    <scope>NUCLEOTIDE SEQUENCE</scope>
    <source>
        <strain evidence="2">160909Yilan</strain>
    </source>
</reference>
<gene>
    <name evidence="2" type="ORF">MSAN_02373000</name>
</gene>
<evidence type="ECO:0000256" key="1">
    <source>
        <dbReference type="SAM" id="SignalP"/>
    </source>
</evidence>
<accession>A0A8H6X5Z8</accession>
<proteinExistence type="predicted"/>
<name>A0A8H6X5Z8_9AGAR</name>
<evidence type="ECO:0000313" key="3">
    <source>
        <dbReference type="Proteomes" id="UP000623467"/>
    </source>
</evidence>
<dbReference type="Pfam" id="PF12296">
    <property type="entry name" value="HsbA"/>
    <property type="match status" value="1"/>
</dbReference>
<feature type="signal peptide" evidence="1">
    <location>
        <begin position="1"/>
        <end position="19"/>
    </location>
</feature>
<dbReference type="Proteomes" id="UP000623467">
    <property type="component" value="Unassembled WGS sequence"/>
</dbReference>
<dbReference type="AlphaFoldDB" id="A0A8H6X5Z8"/>
<organism evidence="2 3">
    <name type="scientific">Mycena sanguinolenta</name>
    <dbReference type="NCBI Taxonomy" id="230812"/>
    <lineage>
        <taxon>Eukaryota</taxon>
        <taxon>Fungi</taxon>
        <taxon>Dikarya</taxon>
        <taxon>Basidiomycota</taxon>
        <taxon>Agaricomycotina</taxon>
        <taxon>Agaricomycetes</taxon>
        <taxon>Agaricomycetidae</taxon>
        <taxon>Agaricales</taxon>
        <taxon>Marasmiineae</taxon>
        <taxon>Mycenaceae</taxon>
        <taxon>Mycena</taxon>
    </lineage>
</organism>
<evidence type="ECO:0000313" key="2">
    <source>
        <dbReference type="EMBL" id="KAF7334745.1"/>
    </source>
</evidence>
<dbReference type="PANTHER" id="PTHR38123">
    <property type="entry name" value="CELL WALL SERINE-THREONINE-RICH GALACTOMANNOPROTEIN MP1 (AFU_ORTHOLOGUE AFUA_4G03240)"/>
    <property type="match status" value="1"/>
</dbReference>
<keyword evidence="1" id="KW-0732">Signal</keyword>
<dbReference type="Gene3D" id="1.20.1280.140">
    <property type="match status" value="1"/>
</dbReference>
<comment type="caution">
    <text evidence="2">The sequence shown here is derived from an EMBL/GenBank/DDBJ whole genome shotgun (WGS) entry which is preliminary data.</text>
</comment>
<dbReference type="PANTHER" id="PTHR38123:SF1">
    <property type="entry name" value="HYDROPHOBIC SURFACE BINDING PROTEIN"/>
    <property type="match status" value="1"/>
</dbReference>
<dbReference type="InterPro" id="IPR021054">
    <property type="entry name" value="Cell_wall_mannoprotein_1"/>
</dbReference>